<comment type="caution">
    <text evidence="1">The sequence shown here is derived from an EMBL/GenBank/DDBJ whole genome shotgun (WGS) entry which is preliminary data.</text>
</comment>
<dbReference type="EMBL" id="VAFM01000001">
    <property type="protein sequence ID" value="TKW61775.1"/>
    <property type="molecule type" value="Genomic_DNA"/>
</dbReference>
<name>A0A6N4RCM3_BLAVI</name>
<organism evidence="1 2">
    <name type="scientific">Blastochloris viridis</name>
    <name type="common">Rhodopseudomonas viridis</name>
    <dbReference type="NCBI Taxonomy" id="1079"/>
    <lineage>
        <taxon>Bacteria</taxon>
        <taxon>Pseudomonadati</taxon>
        <taxon>Pseudomonadota</taxon>
        <taxon>Alphaproteobacteria</taxon>
        <taxon>Hyphomicrobiales</taxon>
        <taxon>Blastochloridaceae</taxon>
        <taxon>Blastochloris</taxon>
    </lineage>
</organism>
<protein>
    <submittedName>
        <fullName evidence="1">Uncharacterized protein</fullName>
    </submittedName>
</protein>
<evidence type="ECO:0000313" key="1">
    <source>
        <dbReference type="EMBL" id="TKW61775.1"/>
    </source>
</evidence>
<proteinExistence type="predicted"/>
<sequence>MKLEVENVFIQNGIIHALIPNGRKIAASYLTVQVCVNSETPENRSYEADNRFGSRKRIIPHALDVKDGKLYVRGAVWDDRLGYAGRMRYGVFHYDIQRMGPIVKLTERDLTSWEL</sequence>
<evidence type="ECO:0000313" key="2">
    <source>
        <dbReference type="Proteomes" id="UP000320948"/>
    </source>
</evidence>
<gene>
    <name evidence="1" type="ORF">DI628_03920</name>
</gene>
<reference evidence="1 2" key="1">
    <citation type="journal article" date="2017" name="Nat. Commun.">
        <title>In situ click chemistry generation of cyclooxygenase-2 inhibitors.</title>
        <authorList>
            <person name="Bhardwaj A."/>
            <person name="Kaur J."/>
            <person name="Wuest M."/>
            <person name="Wuest F."/>
        </authorList>
    </citation>
    <scope>NUCLEOTIDE SEQUENCE [LARGE SCALE GENOMIC DNA]</scope>
    <source>
        <strain evidence="1">S2_018_000_R2_106</strain>
    </source>
</reference>
<dbReference type="AlphaFoldDB" id="A0A6N4RCM3"/>
<dbReference type="Proteomes" id="UP000320948">
    <property type="component" value="Unassembled WGS sequence"/>
</dbReference>
<accession>A0A6N4RCM3</accession>